<evidence type="ECO:0000256" key="1">
    <source>
        <dbReference type="SAM" id="Phobius"/>
    </source>
</evidence>
<keyword evidence="3" id="KW-1185">Reference proteome</keyword>
<dbReference type="EMBL" id="JAWWNJ010000058">
    <property type="protein sequence ID" value="KAK7013786.1"/>
    <property type="molecule type" value="Genomic_DNA"/>
</dbReference>
<keyword evidence="1" id="KW-0472">Membrane</keyword>
<evidence type="ECO:0000313" key="2">
    <source>
        <dbReference type="EMBL" id="KAK7013786.1"/>
    </source>
</evidence>
<dbReference type="AlphaFoldDB" id="A0AAW0ALJ3"/>
<feature type="transmembrane region" description="Helical" evidence="1">
    <location>
        <begin position="98"/>
        <end position="117"/>
    </location>
</feature>
<feature type="transmembrane region" description="Helical" evidence="1">
    <location>
        <begin position="206"/>
        <end position="228"/>
    </location>
</feature>
<dbReference type="Proteomes" id="UP001362999">
    <property type="component" value="Unassembled WGS sequence"/>
</dbReference>
<sequence>MAVEVQLVPVNLATIALESCFYGCFLVLAITSMCLLVGRRANWLSPTFLSAIGIFITVTAHWILTVDRSFQAFVFFENGTFPTAFYGDLSQITEVGKTAFLITTVAMGDAIIIHRLWIIWDRRLTIVLFPVLNFLGLIVSGVGITYQFTKYKTGQNVFQSDTSRWITSNAVFTLCINIYSTVFISWRMWQVGSVIQPIGRNRIHSVLGTIVESAAIYTIWTIFFFATYLSESNIQFITVDCVPAITGIACMLIHVRIGLGWAHEGSQAGLSISQSLPPALTRTIVTIAQHIHTATESPVGFELEKLRLEREGKDTV</sequence>
<protein>
    <submittedName>
        <fullName evidence="2">Uncharacterized protein</fullName>
    </submittedName>
</protein>
<proteinExistence type="predicted"/>
<reference evidence="2 3" key="1">
    <citation type="journal article" date="2024" name="J Genomics">
        <title>Draft genome sequencing and assembly of Favolaschia claudopus CIRM-BRFM 2984 isolated from oak limbs.</title>
        <authorList>
            <person name="Navarro D."/>
            <person name="Drula E."/>
            <person name="Chaduli D."/>
            <person name="Cazenave R."/>
            <person name="Ahrendt S."/>
            <person name="Wang J."/>
            <person name="Lipzen A."/>
            <person name="Daum C."/>
            <person name="Barry K."/>
            <person name="Grigoriev I.V."/>
            <person name="Favel A."/>
            <person name="Rosso M.N."/>
            <person name="Martin F."/>
        </authorList>
    </citation>
    <scope>NUCLEOTIDE SEQUENCE [LARGE SCALE GENOMIC DNA]</scope>
    <source>
        <strain evidence="2 3">CIRM-BRFM 2984</strain>
    </source>
</reference>
<feature type="transmembrane region" description="Helical" evidence="1">
    <location>
        <begin position="124"/>
        <end position="146"/>
    </location>
</feature>
<evidence type="ECO:0000313" key="3">
    <source>
        <dbReference type="Proteomes" id="UP001362999"/>
    </source>
</evidence>
<organism evidence="2 3">
    <name type="scientific">Favolaschia claudopus</name>
    <dbReference type="NCBI Taxonomy" id="2862362"/>
    <lineage>
        <taxon>Eukaryota</taxon>
        <taxon>Fungi</taxon>
        <taxon>Dikarya</taxon>
        <taxon>Basidiomycota</taxon>
        <taxon>Agaricomycotina</taxon>
        <taxon>Agaricomycetes</taxon>
        <taxon>Agaricomycetidae</taxon>
        <taxon>Agaricales</taxon>
        <taxon>Marasmiineae</taxon>
        <taxon>Mycenaceae</taxon>
        <taxon>Favolaschia</taxon>
    </lineage>
</organism>
<comment type="caution">
    <text evidence="2">The sequence shown here is derived from an EMBL/GenBank/DDBJ whole genome shotgun (WGS) entry which is preliminary data.</text>
</comment>
<feature type="transmembrane region" description="Helical" evidence="1">
    <location>
        <begin position="12"/>
        <end position="36"/>
    </location>
</feature>
<keyword evidence="1" id="KW-1133">Transmembrane helix</keyword>
<gene>
    <name evidence="2" type="ORF">R3P38DRAFT_3003952</name>
</gene>
<accession>A0AAW0ALJ3</accession>
<name>A0AAW0ALJ3_9AGAR</name>
<feature type="transmembrane region" description="Helical" evidence="1">
    <location>
        <begin position="166"/>
        <end position="186"/>
    </location>
</feature>
<feature type="transmembrane region" description="Helical" evidence="1">
    <location>
        <begin position="43"/>
        <end position="64"/>
    </location>
</feature>
<keyword evidence="1" id="KW-0812">Transmembrane</keyword>